<dbReference type="GO" id="GO:0030154">
    <property type="term" value="P:cell differentiation"/>
    <property type="evidence" value="ECO:0007669"/>
    <property type="project" value="UniProtKB-KW"/>
</dbReference>
<evidence type="ECO:0000256" key="5">
    <source>
        <dbReference type="ARBA" id="ARBA00022989"/>
    </source>
</evidence>
<comment type="similarity">
    <text evidence="7">Belongs to the SPATA31 family.</text>
</comment>
<feature type="region of interest" description="Disordered" evidence="9">
    <location>
        <begin position="233"/>
        <end position="267"/>
    </location>
</feature>
<comment type="function">
    <text evidence="8">May play a role in spermatogenesis.</text>
</comment>
<dbReference type="Pfam" id="PF14650">
    <property type="entry name" value="FAM75"/>
    <property type="match status" value="1"/>
</dbReference>
<evidence type="ECO:0000313" key="12">
    <source>
        <dbReference type="Proteomes" id="UP000028990"/>
    </source>
</evidence>
<reference evidence="11 12" key="1">
    <citation type="submission" date="2013-11" db="EMBL/GenBank/DDBJ databases">
        <title>The Damaraland mole rat (Fukomys damarensis) genome and evolution of African mole rats.</title>
        <authorList>
            <person name="Gladyshev V.N."/>
            <person name="Fang X."/>
        </authorList>
    </citation>
    <scope>NUCLEOTIDE SEQUENCE [LARGE SCALE GENOMIC DNA]</scope>
    <source>
        <tissue evidence="11">Liver</tissue>
    </source>
</reference>
<name>A0A091D4D7_FUKDA</name>
<feature type="region of interest" description="Disordered" evidence="9">
    <location>
        <begin position="119"/>
        <end position="194"/>
    </location>
</feature>
<proteinExistence type="inferred from homology"/>
<feature type="compositionally biased region" description="Polar residues" evidence="9">
    <location>
        <begin position="174"/>
        <end position="189"/>
    </location>
</feature>
<evidence type="ECO:0000259" key="10">
    <source>
        <dbReference type="Pfam" id="PF14650"/>
    </source>
</evidence>
<dbReference type="PANTHER" id="PTHR21859">
    <property type="entry name" value="ACROSOME-SPECIFIC PROTEIN"/>
    <property type="match status" value="1"/>
</dbReference>
<keyword evidence="6" id="KW-0472">Membrane</keyword>
<feature type="region of interest" description="Disordered" evidence="9">
    <location>
        <begin position="396"/>
        <end position="438"/>
    </location>
</feature>
<dbReference type="InterPro" id="IPR039509">
    <property type="entry name" value="SPATA31"/>
</dbReference>
<feature type="compositionally biased region" description="Low complexity" evidence="9">
    <location>
        <begin position="119"/>
        <end position="131"/>
    </location>
</feature>
<sequence>MAEPQRHYLHGGYDPRLCVWTGAPPSLTALALGRAILTAIQEKQKHQKDCQISRRFDKTLTSPLKSLQRLLPDPGSSQQPVYQHCPADARTTAPVTAPQPYGENADPAALSLAEAAPSALTQHLPPRASSPSPGPPETSCDFVCSPTSLTASQTPEPLLSPAPAPSCLDPRSPPQSQRLPLGQTQTWTHPQSSPPVLLAPSLALNRGCETSCFTPHNNPPSLIPTEIQHPERPLSKKHLEHRWADPSAVQSPQEDDRPCTPNLPQGKGAAAILPESFAISSELWEKLAEVVHSTPAGPALQDPGVSRSHSVQRSMKKFLQCFLQNKAIKRQGDNQKIGKPVPATVQSQRPAKNRPRADHDTDKAELLVRAVGHMLEAKMMLQHELCAMKLNQREEEEGHAPISQASCCSEHRKSQKMQPAPSATAVLPGRGTPVTKSP</sequence>
<accession>A0A091D4D7</accession>
<dbReference type="GO" id="GO:0016020">
    <property type="term" value="C:membrane"/>
    <property type="evidence" value="ECO:0007669"/>
    <property type="project" value="UniProtKB-SubCell"/>
</dbReference>
<evidence type="ECO:0000256" key="7">
    <source>
        <dbReference type="ARBA" id="ARBA00035009"/>
    </source>
</evidence>
<dbReference type="PANTHER" id="PTHR21859:SF55">
    <property type="entry name" value="SPERMATOGENESIS-ASSOCIATED PROTEIN 31A1-RELATED"/>
    <property type="match status" value="1"/>
</dbReference>
<evidence type="ECO:0000256" key="1">
    <source>
        <dbReference type="ARBA" id="ARBA00004167"/>
    </source>
</evidence>
<keyword evidence="4" id="KW-0744">Spermatogenesis</keyword>
<feature type="domain" description="SPATA31" evidence="10">
    <location>
        <begin position="154"/>
        <end position="288"/>
    </location>
</feature>
<dbReference type="Proteomes" id="UP000028990">
    <property type="component" value="Unassembled WGS sequence"/>
</dbReference>
<feature type="region of interest" description="Disordered" evidence="9">
    <location>
        <begin position="332"/>
        <end position="360"/>
    </location>
</feature>
<keyword evidence="5" id="KW-1133">Transmembrane helix</keyword>
<evidence type="ECO:0000256" key="3">
    <source>
        <dbReference type="ARBA" id="ARBA00022782"/>
    </source>
</evidence>
<gene>
    <name evidence="11" type="ORF">H920_11657</name>
</gene>
<comment type="subcellular location">
    <subcellularLocation>
        <location evidence="1">Membrane</location>
        <topology evidence="1">Single-pass membrane protein</topology>
    </subcellularLocation>
</comment>
<dbReference type="AlphaFoldDB" id="A0A091D4D7"/>
<keyword evidence="2" id="KW-0812">Transmembrane</keyword>
<evidence type="ECO:0000256" key="8">
    <source>
        <dbReference type="ARBA" id="ARBA00037695"/>
    </source>
</evidence>
<dbReference type="EMBL" id="KN123050">
    <property type="protein sequence ID" value="KFO26974.1"/>
    <property type="molecule type" value="Genomic_DNA"/>
</dbReference>
<protein>
    <submittedName>
        <fullName evidence="11">Protein FAM75A2</fullName>
    </submittedName>
</protein>
<evidence type="ECO:0000256" key="4">
    <source>
        <dbReference type="ARBA" id="ARBA00022871"/>
    </source>
</evidence>
<dbReference type="GO" id="GO:0007283">
    <property type="term" value="P:spermatogenesis"/>
    <property type="evidence" value="ECO:0007669"/>
    <property type="project" value="UniProtKB-KW"/>
</dbReference>
<keyword evidence="3" id="KW-0221">Differentiation</keyword>
<organism evidence="11 12">
    <name type="scientific">Fukomys damarensis</name>
    <name type="common">Damaraland mole rat</name>
    <name type="synonym">Cryptomys damarensis</name>
    <dbReference type="NCBI Taxonomy" id="885580"/>
    <lineage>
        <taxon>Eukaryota</taxon>
        <taxon>Metazoa</taxon>
        <taxon>Chordata</taxon>
        <taxon>Craniata</taxon>
        <taxon>Vertebrata</taxon>
        <taxon>Euteleostomi</taxon>
        <taxon>Mammalia</taxon>
        <taxon>Eutheria</taxon>
        <taxon>Euarchontoglires</taxon>
        <taxon>Glires</taxon>
        <taxon>Rodentia</taxon>
        <taxon>Hystricomorpha</taxon>
        <taxon>Bathyergidae</taxon>
        <taxon>Fukomys</taxon>
    </lineage>
</organism>
<evidence type="ECO:0000256" key="9">
    <source>
        <dbReference type="SAM" id="MobiDB-lite"/>
    </source>
</evidence>
<evidence type="ECO:0000256" key="2">
    <source>
        <dbReference type="ARBA" id="ARBA00022692"/>
    </source>
</evidence>
<evidence type="ECO:0000256" key="6">
    <source>
        <dbReference type="ARBA" id="ARBA00023136"/>
    </source>
</evidence>
<evidence type="ECO:0000313" key="11">
    <source>
        <dbReference type="EMBL" id="KFO26974.1"/>
    </source>
</evidence>
<keyword evidence="12" id="KW-1185">Reference proteome</keyword>
<feature type="compositionally biased region" description="Polar residues" evidence="9">
    <location>
        <begin position="145"/>
        <end position="155"/>
    </location>
</feature>